<name>A0A3E4TP02_9FIRM</name>
<dbReference type="GO" id="GO:0003676">
    <property type="term" value="F:nucleic acid binding"/>
    <property type="evidence" value="ECO:0007669"/>
    <property type="project" value="InterPro"/>
</dbReference>
<proteinExistence type="predicted"/>
<comment type="caution">
    <text evidence="3">The sequence shown here is derived from an EMBL/GenBank/DDBJ whole genome shotgun (WGS) entry which is preliminary data.</text>
</comment>
<dbReference type="Proteomes" id="UP000261257">
    <property type="component" value="Unassembled WGS sequence"/>
</dbReference>
<organism evidence="3 4">
    <name type="scientific">Hungatella hathewayi</name>
    <dbReference type="NCBI Taxonomy" id="154046"/>
    <lineage>
        <taxon>Bacteria</taxon>
        <taxon>Bacillati</taxon>
        <taxon>Bacillota</taxon>
        <taxon>Clostridia</taxon>
        <taxon>Lachnospirales</taxon>
        <taxon>Lachnospiraceae</taxon>
        <taxon>Hungatella</taxon>
    </lineage>
</organism>
<gene>
    <name evidence="3" type="ORF">DXC39_32205</name>
</gene>
<dbReference type="AlphaFoldDB" id="A0A3E4TP02"/>
<dbReference type="RefSeq" id="WP_117624347.1">
    <property type="nucleotide sequence ID" value="NZ_CAUFPL010000042.1"/>
</dbReference>
<accession>A0A3E4TP02</accession>
<sequence length="320" mass="35850">MKKENQSQPAEEVQEKDNRRSNRSMGILTVDASGVLAERDTGDTAWHELVNAYRTKKILSGDLGGIERLEGGWVVAVVYYKGCRILIPMEEMMINLEGDGRENSDPLNRQTRLANNMLGAQLDFMIRDMDEKTQSVVASRKEAMLRKRQQFYLPQQDSPPMIVPGRTVEARVIAVAQKAVRLEVFGVECSLKARDMTWEWLSDANEKFATGDVVSVVVKSVSGDSVETIKVEVSAKETKTNVNKENLMRLRRQGKYVGKVTDVYKGTYFLCLNCKVNAVAHSCNTASLPGQGDEVGFLVTRINEEREVAEGIITRIIKRS</sequence>
<dbReference type="InterPro" id="IPR003029">
    <property type="entry name" value="S1_domain"/>
</dbReference>
<evidence type="ECO:0000256" key="1">
    <source>
        <dbReference type="SAM" id="MobiDB-lite"/>
    </source>
</evidence>
<dbReference type="EMBL" id="QSSQ01000069">
    <property type="protein sequence ID" value="RGL92307.1"/>
    <property type="molecule type" value="Genomic_DNA"/>
</dbReference>
<evidence type="ECO:0000313" key="4">
    <source>
        <dbReference type="Proteomes" id="UP000261257"/>
    </source>
</evidence>
<dbReference type="Gene3D" id="2.40.50.140">
    <property type="entry name" value="Nucleic acid-binding proteins"/>
    <property type="match status" value="1"/>
</dbReference>
<dbReference type="InterPro" id="IPR012340">
    <property type="entry name" value="NA-bd_OB-fold"/>
</dbReference>
<dbReference type="PROSITE" id="PS50126">
    <property type="entry name" value="S1"/>
    <property type="match status" value="1"/>
</dbReference>
<feature type="domain" description="S1 motif" evidence="2">
    <location>
        <begin position="165"/>
        <end position="236"/>
    </location>
</feature>
<reference evidence="3 4" key="1">
    <citation type="submission" date="2018-08" db="EMBL/GenBank/DDBJ databases">
        <title>A genome reference for cultivated species of the human gut microbiota.</title>
        <authorList>
            <person name="Zou Y."/>
            <person name="Xue W."/>
            <person name="Luo G."/>
        </authorList>
    </citation>
    <scope>NUCLEOTIDE SEQUENCE [LARGE SCALE GENOMIC DNA]</scope>
    <source>
        <strain evidence="3 4">TF05-11AC</strain>
    </source>
</reference>
<feature type="region of interest" description="Disordered" evidence="1">
    <location>
        <begin position="1"/>
        <end position="24"/>
    </location>
</feature>
<dbReference type="SUPFAM" id="SSF50249">
    <property type="entry name" value="Nucleic acid-binding proteins"/>
    <property type="match status" value="1"/>
</dbReference>
<dbReference type="SMART" id="SM00316">
    <property type="entry name" value="S1"/>
    <property type="match status" value="1"/>
</dbReference>
<protein>
    <submittedName>
        <fullName evidence="3">RNA-binding protein</fullName>
    </submittedName>
</protein>
<evidence type="ECO:0000259" key="2">
    <source>
        <dbReference type="PROSITE" id="PS50126"/>
    </source>
</evidence>
<evidence type="ECO:0000313" key="3">
    <source>
        <dbReference type="EMBL" id="RGL92307.1"/>
    </source>
</evidence>